<evidence type="ECO:0000313" key="9">
    <source>
        <dbReference type="Proteomes" id="UP000078550"/>
    </source>
</evidence>
<dbReference type="AlphaFoldDB" id="A0A1A8ZUM3"/>
<feature type="compositionally biased region" description="Polar residues" evidence="5">
    <location>
        <begin position="152"/>
        <end position="166"/>
    </location>
</feature>
<keyword evidence="3" id="KW-0862">Zinc</keyword>
<accession>A0A1A8ZUM3</accession>
<evidence type="ECO:0000313" key="7">
    <source>
        <dbReference type="EMBL" id="SBT47582.1"/>
    </source>
</evidence>
<reference evidence="9 10" key="1">
    <citation type="submission" date="2016-05" db="EMBL/GenBank/DDBJ databases">
        <authorList>
            <person name="Naeem Raeece"/>
        </authorList>
    </citation>
    <scope>NUCLEOTIDE SEQUENCE [LARGE SCALE GENOMIC DNA]</scope>
</reference>
<feature type="region of interest" description="Disordered" evidence="5">
    <location>
        <begin position="29"/>
        <end position="210"/>
    </location>
</feature>
<organism evidence="7 10">
    <name type="scientific">Plasmodium ovale wallikeri</name>
    <dbReference type="NCBI Taxonomy" id="864142"/>
    <lineage>
        <taxon>Eukaryota</taxon>
        <taxon>Sar</taxon>
        <taxon>Alveolata</taxon>
        <taxon>Apicomplexa</taxon>
        <taxon>Aconoidasida</taxon>
        <taxon>Haemosporida</taxon>
        <taxon>Plasmodiidae</taxon>
        <taxon>Plasmodium</taxon>
        <taxon>Plasmodium (Plasmodium)</taxon>
    </lineage>
</organism>
<keyword evidence="1" id="KW-0479">Metal-binding</keyword>
<protein>
    <recommendedName>
        <fullName evidence="6">RanBP2-type domain-containing protein</fullName>
    </recommendedName>
</protein>
<evidence type="ECO:0000256" key="3">
    <source>
        <dbReference type="ARBA" id="ARBA00022833"/>
    </source>
</evidence>
<gene>
    <name evidence="7" type="ORF">POVWA1_055970</name>
    <name evidence="8" type="ORF">POVWA2_054760</name>
</gene>
<keyword evidence="10" id="KW-1185">Reference proteome</keyword>
<reference evidence="7" key="2">
    <citation type="submission" date="2016-05" db="EMBL/GenBank/DDBJ databases">
        <authorList>
            <person name="Lavstsen T."/>
            <person name="Jespersen J.S."/>
        </authorList>
    </citation>
    <scope>NUCLEOTIDE SEQUENCE [LARGE SCALE GENOMIC DNA]</scope>
</reference>
<evidence type="ECO:0000313" key="10">
    <source>
        <dbReference type="Proteomes" id="UP000078555"/>
    </source>
</evidence>
<evidence type="ECO:0000256" key="5">
    <source>
        <dbReference type="SAM" id="MobiDB-lite"/>
    </source>
</evidence>
<dbReference type="InterPro" id="IPR001876">
    <property type="entry name" value="Znf_RanBP2"/>
</dbReference>
<evidence type="ECO:0000256" key="2">
    <source>
        <dbReference type="ARBA" id="ARBA00022771"/>
    </source>
</evidence>
<keyword evidence="2 4" id="KW-0863">Zinc-finger</keyword>
<feature type="compositionally biased region" description="Basic residues" evidence="5">
    <location>
        <begin position="201"/>
        <end position="210"/>
    </location>
</feature>
<proteinExistence type="predicted"/>
<feature type="compositionally biased region" description="Basic and acidic residues" evidence="5">
    <location>
        <begin position="182"/>
        <end position="191"/>
    </location>
</feature>
<evidence type="ECO:0000259" key="6">
    <source>
        <dbReference type="PROSITE" id="PS50199"/>
    </source>
</evidence>
<name>A0A1A8ZUM3_PLAOA</name>
<dbReference type="EMBL" id="FLRE01000188">
    <property type="protein sequence ID" value="SBT47762.1"/>
    <property type="molecule type" value="Genomic_DNA"/>
</dbReference>
<evidence type="ECO:0000256" key="4">
    <source>
        <dbReference type="PROSITE-ProRule" id="PRU00322"/>
    </source>
</evidence>
<dbReference type="GO" id="GO:0008270">
    <property type="term" value="F:zinc ion binding"/>
    <property type="evidence" value="ECO:0007669"/>
    <property type="project" value="UniProtKB-KW"/>
</dbReference>
<feature type="domain" description="RanBP2-type" evidence="6">
    <location>
        <begin position="1"/>
        <end position="30"/>
    </location>
</feature>
<feature type="compositionally biased region" description="Polar residues" evidence="5">
    <location>
        <begin position="31"/>
        <end position="48"/>
    </location>
</feature>
<dbReference type="Proteomes" id="UP000078550">
    <property type="component" value="Unassembled WGS sequence"/>
</dbReference>
<feature type="compositionally biased region" description="Basic and acidic residues" evidence="5">
    <location>
        <begin position="49"/>
        <end position="76"/>
    </location>
</feature>
<dbReference type="PROSITE" id="PS01358">
    <property type="entry name" value="ZF_RANBP2_1"/>
    <property type="match status" value="1"/>
</dbReference>
<feature type="compositionally biased region" description="Basic and acidic residues" evidence="5">
    <location>
        <begin position="84"/>
        <end position="99"/>
    </location>
</feature>
<dbReference type="Proteomes" id="UP000078555">
    <property type="component" value="Unassembled WGS sequence"/>
</dbReference>
<feature type="compositionally biased region" description="Low complexity" evidence="5">
    <location>
        <begin position="125"/>
        <end position="148"/>
    </location>
</feature>
<dbReference type="EMBL" id="FLRD01000147">
    <property type="protein sequence ID" value="SBT47582.1"/>
    <property type="molecule type" value="Genomic_DNA"/>
</dbReference>
<evidence type="ECO:0000256" key="1">
    <source>
        <dbReference type="ARBA" id="ARBA00022723"/>
    </source>
</evidence>
<sequence>MDKSWRCSSCLVVNSHDAEECECCMQKRSTDATNENNSVGVTTNGNATSDKDGASGVKDDHVKDDEKNKKKEKNEESSSINSVEDTKNNDKLNGNKEMFDGGGFMPSLKSTNDKETSSSKSIFLTGIANSNTTTGTTTAATTVSATAAPSSGDGSYTKQNKTQQNSVGEKGKKGVAKNKEKRKVDKRERAPSTRIQPTRKCTQKKICYKT</sequence>
<dbReference type="PROSITE" id="PS50199">
    <property type="entry name" value="ZF_RANBP2_2"/>
    <property type="match status" value="1"/>
</dbReference>
<evidence type="ECO:0000313" key="8">
    <source>
        <dbReference type="EMBL" id="SBT47762.1"/>
    </source>
</evidence>